<protein>
    <submittedName>
        <fullName evidence="1">Uncharacterized protein</fullName>
    </submittedName>
</protein>
<dbReference type="Proteomes" id="UP001333818">
    <property type="component" value="Unassembled WGS sequence"/>
</dbReference>
<sequence length="53" mass="6508">MTAKTNYIDSEHYRQMLVRDGDRRFHEWHTSFLKYQQMFLNRGKTTKPQDIST</sequence>
<evidence type="ECO:0000313" key="1">
    <source>
        <dbReference type="EMBL" id="MEE3716040.1"/>
    </source>
</evidence>
<dbReference type="EMBL" id="JAZBJZ010000011">
    <property type="protein sequence ID" value="MEE3716040.1"/>
    <property type="molecule type" value="Genomic_DNA"/>
</dbReference>
<dbReference type="AlphaFoldDB" id="A0AAW9PYH5"/>
<dbReference type="RefSeq" id="WP_330482464.1">
    <property type="nucleotide sequence ID" value="NZ_JAZBJZ010000011.1"/>
</dbReference>
<reference evidence="1" key="1">
    <citation type="submission" date="2024-01" db="EMBL/GenBank/DDBJ databases">
        <title>Bank of Algae and Cyanobacteria of the Azores (BACA) strain genomes.</title>
        <authorList>
            <person name="Luz R."/>
            <person name="Cordeiro R."/>
            <person name="Fonseca A."/>
            <person name="Goncalves V."/>
        </authorList>
    </citation>
    <scope>NUCLEOTIDE SEQUENCE</scope>
    <source>
        <strain evidence="1">BACA0141</strain>
    </source>
</reference>
<comment type="caution">
    <text evidence="1">The sequence shown here is derived from an EMBL/GenBank/DDBJ whole genome shotgun (WGS) entry which is preliminary data.</text>
</comment>
<proteinExistence type="predicted"/>
<accession>A0AAW9PYH5</accession>
<name>A0AAW9PYH5_9CYAN</name>
<evidence type="ECO:0000313" key="2">
    <source>
        <dbReference type="Proteomes" id="UP001333818"/>
    </source>
</evidence>
<keyword evidence="2" id="KW-1185">Reference proteome</keyword>
<organism evidence="1 2">
    <name type="scientific">Tumidithrix elongata BACA0141</name>
    <dbReference type="NCBI Taxonomy" id="2716417"/>
    <lineage>
        <taxon>Bacteria</taxon>
        <taxon>Bacillati</taxon>
        <taxon>Cyanobacteriota</taxon>
        <taxon>Cyanophyceae</taxon>
        <taxon>Pseudanabaenales</taxon>
        <taxon>Pseudanabaenaceae</taxon>
        <taxon>Tumidithrix</taxon>
        <taxon>Tumidithrix elongata</taxon>
    </lineage>
</organism>
<gene>
    <name evidence="1" type="ORF">V2H45_04675</name>
</gene>